<evidence type="ECO:0000259" key="1">
    <source>
        <dbReference type="Pfam" id="PF13173"/>
    </source>
</evidence>
<dbReference type="InterPro" id="IPR025420">
    <property type="entry name" value="DUF4143"/>
</dbReference>
<sequence>MGNTIPKNHYIWGIQSLNMINRVLESNIKNRFGTGKAIFLIGPRQVGKTTLFNKLLKGEEYLFLNGDDPTVRKLLSNPNLEQLKNIIGSHNTVFIDEAQRIDNIGLTLKLITDQLKSVQLLVSGSSAFELNNQTQEPLTGRKWEYQLYPISWGEFESNVGFLKAEQQLELRVIYGMYPDVINNFGEEKDILKQLTDSYLYKDILSYGGIRKPEVLEKLLRALAFQIGSEVSYNELAQLLGIDKKTVATYIDLLCQAFVIFKLTSFSKNLRNEIKTNQKIYFYDTGVRNMIVGDLSPMNDRQDKGNLWENFLISERLKYRAYNNSLAKGYFWRTVQQQEIDYIEEEAGKLKGFEIKWNPKNKVKIPKTFLEAYDAKVNIINRDNFREFLK</sequence>
<organism evidence="3 4">
    <name type="scientific">Salegentibacter echinorum</name>
    <dbReference type="NCBI Taxonomy" id="1073325"/>
    <lineage>
        <taxon>Bacteria</taxon>
        <taxon>Pseudomonadati</taxon>
        <taxon>Bacteroidota</taxon>
        <taxon>Flavobacteriia</taxon>
        <taxon>Flavobacteriales</taxon>
        <taxon>Flavobacteriaceae</taxon>
        <taxon>Salegentibacter</taxon>
    </lineage>
</organism>
<proteinExistence type="predicted"/>
<dbReference type="PANTHER" id="PTHR43566">
    <property type="entry name" value="CONSERVED PROTEIN"/>
    <property type="match status" value="1"/>
</dbReference>
<protein>
    <recommendedName>
        <fullName evidence="5">AAA+ ATPase domain-containing protein</fullName>
    </recommendedName>
</protein>
<dbReference type="PANTHER" id="PTHR43566:SF1">
    <property type="entry name" value="AAA+ ATPASE DOMAIN-CONTAINING PROTEIN"/>
    <property type="match status" value="1"/>
</dbReference>
<dbReference type="Gene3D" id="3.40.50.300">
    <property type="entry name" value="P-loop containing nucleotide triphosphate hydrolases"/>
    <property type="match status" value="1"/>
</dbReference>
<reference evidence="4" key="1">
    <citation type="submission" date="2016-11" db="EMBL/GenBank/DDBJ databases">
        <authorList>
            <person name="Varghese N."/>
            <person name="Submissions S."/>
        </authorList>
    </citation>
    <scope>NUCLEOTIDE SEQUENCE [LARGE SCALE GENOMIC DNA]</scope>
    <source>
        <strain evidence="4">DSM 24579</strain>
    </source>
</reference>
<keyword evidence="4" id="KW-1185">Reference proteome</keyword>
<dbReference type="SUPFAM" id="SSF52540">
    <property type="entry name" value="P-loop containing nucleoside triphosphate hydrolases"/>
    <property type="match status" value="1"/>
</dbReference>
<dbReference type="Pfam" id="PF13635">
    <property type="entry name" value="DUF4143"/>
    <property type="match status" value="1"/>
</dbReference>
<evidence type="ECO:0000313" key="3">
    <source>
        <dbReference type="EMBL" id="SHG16429.1"/>
    </source>
</evidence>
<evidence type="ECO:0000313" key="4">
    <source>
        <dbReference type="Proteomes" id="UP000183945"/>
    </source>
</evidence>
<dbReference type="Proteomes" id="UP000183945">
    <property type="component" value="Unassembled WGS sequence"/>
</dbReference>
<feature type="domain" description="AAA" evidence="1">
    <location>
        <begin position="36"/>
        <end position="155"/>
    </location>
</feature>
<name>A0A1M5HKD8_SALEC</name>
<dbReference type="AlphaFoldDB" id="A0A1M5HKD8"/>
<evidence type="ECO:0008006" key="5">
    <source>
        <dbReference type="Google" id="ProtNLM"/>
    </source>
</evidence>
<evidence type="ECO:0000259" key="2">
    <source>
        <dbReference type="Pfam" id="PF13635"/>
    </source>
</evidence>
<feature type="domain" description="DUF4143" evidence="2">
    <location>
        <begin position="201"/>
        <end position="357"/>
    </location>
</feature>
<gene>
    <name evidence="3" type="ORF">SAMN05444483_105188</name>
</gene>
<dbReference type="InterPro" id="IPR027417">
    <property type="entry name" value="P-loop_NTPase"/>
</dbReference>
<dbReference type="EMBL" id="FQVT01000005">
    <property type="protein sequence ID" value="SHG16429.1"/>
    <property type="molecule type" value="Genomic_DNA"/>
</dbReference>
<accession>A0A1M5HKD8</accession>
<dbReference type="InterPro" id="IPR041682">
    <property type="entry name" value="AAA_14"/>
</dbReference>
<dbReference type="Pfam" id="PF13173">
    <property type="entry name" value="AAA_14"/>
    <property type="match status" value="1"/>
</dbReference>
<dbReference type="STRING" id="1073325.SAMN05444483_105188"/>